<evidence type="ECO:0000256" key="2">
    <source>
        <dbReference type="ARBA" id="ARBA00022618"/>
    </source>
</evidence>
<evidence type="ECO:0000256" key="6">
    <source>
        <dbReference type="ARBA" id="ARBA00022984"/>
    </source>
</evidence>
<comment type="caution">
    <text evidence="13">The sequence shown here is derived from an EMBL/GenBank/DDBJ whole genome shotgun (WGS) entry which is preliminary data.</text>
</comment>
<keyword evidence="5 10" id="KW-0133">Cell shape</keyword>
<dbReference type="NCBIfam" id="TIGR01133">
    <property type="entry name" value="murG"/>
    <property type="match status" value="1"/>
</dbReference>
<protein>
    <recommendedName>
        <fullName evidence="10">UDP-N-acetylglucosamine--N-acetylmuramyl-(pentapeptide) pyrophosphoryl-undecaprenol N-acetylglucosamine transferase</fullName>
        <ecNumber evidence="10">2.4.1.227</ecNumber>
    </recommendedName>
    <alternativeName>
        <fullName evidence="10">Undecaprenyl-PP-MurNAc-pentapeptide-UDPGlcNAc GlcNAc transferase</fullName>
    </alternativeName>
</protein>
<organism evidence="13 14">
    <name type="scientific">Methylopila turkensis</name>
    <dbReference type="NCBI Taxonomy" id="1437816"/>
    <lineage>
        <taxon>Bacteria</taxon>
        <taxon>Pseudomonadati</taxon>
        <taxon>Pseudomonadota</taxon>
        <taxon>Alphaproteobacteria</taxon>
        <taxon>Hyphomicrobiales</taxon>
        <taxon>Methylopilaceae</taxon>
        <taxon>Methylopila</taxon>
    </lineage>
</organism>
<accession>A0A9W6JT72</accession>
<dbReference type="PANTHER" id="PTHR21015:SF22">
    <property type="entry name" value="GLYCOSYLTRANSFERASE"/>
    <property type="match status" value="1"/>
</dbReference>
<keyword evidence="1 10" id="KW-1003">Cell membrane</keyword>
<feature type="domain" description="Glycosyl transferase family 28 C-terminal" evidence="12">
    <location>
        <begin position="187"/>
        <end position="352"/>
    </location>
</feature>
<comment type="caution">
    <text evidence="10">Lacks conserved residue(s) required for the propagation of feature annotation.</text>
</comment>
<proteinExistence type="inferred from homology"/>
<evidence type="ECO:0000259" key="12">
    <source>
        <dbReference type="Pfam" id="PF04101"/>
    </source>
</evidence>
<dbReference type="GO" id="GO:0008360">
    <property type="term" value="P:regulation of cell shape"/>
    <property type="evidence" value="ECO:0007669"/>
    <property type="project" value="UniProtKB-KW"/>
</dbReference>
<dbReference type="SUPFAM" id="SSF53756">
    <property type="entry name" value="UDP-Glycosyltransferase/glycogen phosphorylase"/>
    <property type="match status" value="1"/>
</dbReference>
<keyword evidence="8 10" id="KW-0131">Cell cycle</keyword>
<evidence type="ECO:0000256" key="7">
    <source>
        <dbReference type="ARBA" id="ARBA00023136"/>
    </source>
</evidence>
<dbReference type="EC" id="2.4.1.227" evidence="10"/>
<dbReference type="GO" id="GO:0009252">
    <property type="term" value="P:peptidoglycan biosynthetic process"/>
    <property type="evidence" value="ECO:0007669"/>
    <property type="project" value="UniProtKB-UniRule"/>
</dbReference>
<dbReference type="RefSeq" id="WP_271201835.1">
    <property type="nucleotide sequence ID" value="NZ_BSFL01000003.1"/>
</dbReference>
<comment type="pathway">
    <text evidence="10">Cell wall biogenesis; peptidoglycan biosynthesis.</text>
</comment>
<dbReference type="EMBL" id="BSFL01000003">
    <property type="protein sequence ID" value="GLK81379.1"/>
    <property type="molecule type" value="Genomic_DNA"/>
</dbReference>
<dbReference type="GO" id="GO:0005975">
    <property type="term" value="P:carbohydrate metabolic process"/>
    <property type="evidence" value="ECO:0007669"/>
    <property type="project" value="InterPro"/>
</dbReference>
<evidence type="ECO:0000313" key="13">
    <source>
        <dbReference type="EMBL" id="GLK81379.1"/>
    </source>
</evidence>
<dbReference type="Pfam" id="PF04101">
    <property type="entry name" value="Glyco_tran_28_C"/>
    <property type="match status" value="1"/>
</dbReference>
<feature type="binding site" evidence="10">
    <location>
        <begin position="13"/>
        <end position="15"/>
    </location>
    <ligand>
        <name>UDP-N-acetyl-alpha-D-glucosamine</name>
        <dbReference type="ChEBI" id="CHEBI:57705"/>
    </ligand>
</feature>
<dbReference type="HAMAP" id="MF_00033">
    <property type="entry name" value="MurG"/>
    <property type="match status" value="1"/>
</dbReference>
<keyword evidence="9 10" id="KW-0961">Cell wall biogenesis/degradation</keyword>
<feature type="binding site" evidence="10">
    <location>
        <position position="193"/>
    </location>
    <ligand>
        <name>UDP-N-acetyl-alpha-D-glucosamine</name>
        <dbReference type="ChEBI" id="CHEBI:57705"/>
    </ligand>
</feature>
<keyword evidence="6 10" id="KW-0573">Peptidoglycan synthesis</keyword>
<dbReference type="Pfam" id="PF03033">
    <property type="entry name" value="Glyco_transf_28"/>
    <property type="match status" value="1"/>
</dbReference>
<evidence type="ECO:0000259" key="11">
    <source>
        <dbReference type="Pfam" id="PF03033"/>
    </source>
</evidence>
<evidence type="ECO:0000256" key="1">
    <source>
        <dbReference type="ARBA" id="ARBA00022475"/>
    </source>
</evidence>
<evidence type="ECO:0000256" key="5">
    <source>
        <dbReference type="ARBA" id="ARBA00022960"/>
    </source>
</evidence>
<evidence type="ECO:0000256" key="8">
    <source>
        <dbReference type="ARBA" id="ARBA00023306"/>
    </source>
</evidence>
<name>A0A9W6JT72_9HYPH</name>
<gene>
    <name evidence="10 13" type="primary">murG</name>
    <name evidence="13" type="ORF">GCM10008174_31200</name>
</gene>
<dbReference type="AlphaFoldDB" id="A0A9W6JT72"/>
<sequence length="376" mass="38616">MSDRPILLAAGGTGGHLFPAEALAIELARRGVAVELITDERALAYAKHFPARALHATPADTIRGSGLAAYAKLGLTLARGVARSAGIIRRVRPAAVVGFGGYPSFPPLAAAKLVGVPVILHEQNAVMGRANRMLAKFATAIATGFPTVAGLPEGARPVHVGNPVRPQVLAASRVAYQTPVGEQPVRLLVFGGSQGARVMSEVAPLAIAKLPIELRSRIRVTQQARPEDLEDVRRAYAAAGVEAALATFFDDMPARMALAHFVIARAGASTVAELSVIGRPSILVPLPHALDNDQLANANALAMAGGAVVTAQSRFTPDALADELSVRLNDPEALAASAAAARQVGKPDAAARLADVVLATARLASAAPAVAAPPAS</sequence>
<dbReference type="GO" id="GO:0071555">
    <property type="term" value="P:cell wall organization"/>
    <property type="evidence" value="ECO:0007669"/>
    <property type="project" value="UniProtKB-KW"/>
</dbReference>
<dbReference type="GO" id="GO:0050511">
    <property type="term" value="F:undecaprenyldiphospho-muramoylpentapeptide beta-N-acetylglucosaminyltransferase activity"/>
    <property type="evidence" value="ECO:0007669"/>
    <property type="project" value="UniProtKB-UniRule"/>
</dbReference>
<dbReference type="PANTHER" id="PTHR21015">
    <property type="entry name" value="UDP-N-ACETYLGLUCOSAMINE--N-ACETYLMURAMYL-(PENTAPEPTIDE) PYROPHOSPHORYL-UNDECAPRENOL N-ACETYLGLUCOSAMINE TRANSFERASE 1"/>
    <property type="match status" value="1"/>
</dbReference>
<keyword evidence="3 10" id="KW-0328">Glycosyltransferase</keyword>
<comment type="similarity">
    <text evidence="10">Belongs to the glycosyltransferase 28 family. MurG subfamily.</text>
</comment>
<feature type="binding site" evidence="10">
    <location>
        <position position="124"/>
    </location>
    <ligand>
        <name>UDP-N-acetyl-alpha-D-glucosamine</name>
        <dbReference type="ChEBI" id="CHEBI:57705"/>
    </ligand>
</feature>
<comment type="catalytic activity">
    <reaction evidence="10">
        <text>di-trans,octa-cis-undecaprenyl diphospho-N-acetyl-alpha-D-muramoyl-L-alanyl-D-glutamyl-meso-2,6-diaminopimeloyl-D-alanyl-D-alanine + UDP-N-acetyl-alpha-D-glucosamine = di-trans,octa-cis-undecaprenyl diphospho-[N-acetyl-alpha-D-glucosaminyl-(1-&gt;4)]-N-acetyl-alpha-D-muramoyl-L-alanyl-D-glutamyl-meso-2,6-diaminopimeloyl-D-alanyl-D-alanine + UDP + H(+)</text>
        <dbReference type="Rhea" id="RHEA:31227"/>
        <dbReference type="ChEBI" id="CHEBI:15378"/>
        <dbReference type="ChEBI" id="CHEBI:57705"/>
        <dbReference type="ChEBI" id="CHEBI:58223"/>
        <dbReference type="ChEBI" id="CHEBI:61387"/>
        <dbReference type="ChEBI" id="CHEBI:61388"/>
        <dbReference type="EC" id="2.4.1.227"/>
    </reaction>
</comment>
<keyword evidence="4 10" id="KW-0808">Transferase</keyword>
<keyword evidence="7 10" id="KW-0472">Membrane</keyword>
<evidence type="ECO:0000256" key="9">
    <source>
        <dbReference type="ARBA" id="ARBA00023316"/>
    </source>
</evidence>
<keyword evidence="14" id="KW-1185">Reference proteome</keyword>
<reference evidence="13" key="1">
    <citation type="journal article" date="2014" name="Int. J. Syst. Evol. Microbiol.">
        <title>Complete genome sequence of Corynebacterium casei LMG S-19264T (=DSM 44701T), isolated from a smear-ripened cheese.</title>
        <authorList>
            <consortium name="US DOE Joint Genome Institute (JGI-PGF)"/>
            <person name="Walter F."/>
            <person name="Albersmeier A."/>
            <person name="Kalinowski J."/>
            <person name="Ruckert C."/>
        </authorList>
    </citation>
    <scope>NUCLEOTIDE SEQUENCE</scope>
    <source>
        <strain evidence="13">VKM B-2748</strain>
    </source>
</reference>
<evidence type="ECO:0000256" key="3">
    <source>
        <dbReference type="ARBA" id="ARBA00022676"/>
    </source>
</evidence>
<dbReference type="Gene3D" id="3.40.50.2000">
    <property type="entry name" value="Glycogen Phosphorylase B"/>
    <property type="match status" value="2"/>
</dbReference>
<dbReference type="GO" id="GO:0051301">
    <property type="term" value="P:cell division"/>
    <property type="evidence" value="ECO:0007669"/>
    <property type="project" value="UniProtKB-KW"/>
</dbReference>
<dbReference type="InterPro" id="IPR007235">
    <property type="entry name" value="Glyco_trans_28_C"/>
</dbReference>
<evidence type="ECO:0000313" key="14">
    <source>
        <dbReference type="Proteomes" id="UP001143309"/>
    </source>
</evidence>
<evidence type="ECO:0000256" key="10">
    <source>
        <dbReference type="HAMAP-Rule" id="MF_00033"/>
    </source>
</evidence>
<dbReference type="CDD" id="cd03785">
    <property type="entry name" value="GT28_MurG"/>
    <property type="match status" value="1"/>
</dbReference>
<dbReference type="Proteomes" id="UP001143309">
    <property type="component" value="Unassembled WGS sequence"/>
</dbReference>
<keyword evidence="2 10" id="KW-0132">Cell division</keyword>
<comment type="subcellular location">
    <subcellularLocation>
        <location evidence="10">Cell membrane</location>
        <topology evidence="10">Peripheral membrane protein</topology>
        <orientation evidence="10">Cytoplasmic side</orientation>
    </subcellularLocation>
</comment>
<feature type="binding site" evidence="10">
    <location>
        <position position="294"/>
    </location>
    <ligand>
        <name>UDP-N-acetyl-alpha-D-glucosamine</name>
        <dbReference type="ChEBI" id="CHEBI:57705"/>
    </ligand>
</feature>
<feature type="domain" description="Glycosyltransferase family 28 N-terminal" evidence="11">
    <location>
        <begin position="6"/>
        <end position="142"/>
    </location>
</feature>
<feature type="binding site" evidence="10">
    <location>
        <position position="165"/>
    </location>
    <ligand>
        <name>UDP-N-acetyl-alpha-D-glucosamine</name>
        <dbReference type="ChEBI" id="CHEBI:57705"/>
    </ligand>
</feature>
<dbReference type="InterPro" id="IPR004276">
    <property type="entry name" value="GlycoTrans_28_N"/>
</dbReference>
<comment type="function">
    <text evidence="10">Cell wall formation. Catalyzes the transfer of a GlcNAc subunit on undecaprenyl-pyrophosphoryl-MurNAc-pentapeptide (lipid intermediate I) to form undecaprenyl-pyrophosphoryl-MurNAc-(pentapeptide)GlcNAc (lipid intermediate II).</text>
</comment>
<dbReference type="GO" id="GO:0005886">
    <property type="term" value="C:plasma membrane"/>
    <property type="evidence" value="ECO:0007669"/>
    <property type="project" value="UniProtKB-SubCell"/>
</dbReference>
<dbReference type="InterPro" id="IPR006009">
    <property type="entry name" value="GlcNAc_MurG"/>
</dbReference>
<reference evidence="13" key="2">
    <citation type="submission" date="2023-01" db="EMBL/GenBank/DDBJ databases">
        <authorList>
            <person name="Sun Q."/>
            <person name="Evtushenko L."/>
        </authorList>
    </citation>
    <scope>NUCLEOTIDE SEQUENCE</scope>
    <source>
        <strain evidence="13">VKM B-2748</strain>
    </source>
</reference>
<evidence type="ECO:0000256" key="4">
    <source>
        <dbReference type="ARBA" id="ARBA00022679"/>
    </source>
</evidence>